<name>A0A443LLJ9_9RHOB</name>
<dbReference type="EMBL" id="SAVA01000010">
    <property type="protein sequence ID" value="RWR50077.1"/>
    <property type="molecule type" value="Genomic_DNA"/>
</dbReference>
<accession>A0A443LLJ9</accession>
<dbReference type="InterPro" id="IPR046294">
    <property type="entry name" value="DUF6331"/>
</dbReference>
<protein>
    <submittedName>
        <fullName evidence="1">Uncharacterized protein</fullName>
    </submittedName>
</protein>
<comment type="caution">
    <text evidence="1">The sequence shown here is derived from an EMBL/GenBank/DDBJ whole genome shotgun (WGS) entry which is preliminary data.</text>
</comment>
<dbReference type="Pfam" id="PF19856">
    <property type="entry name" value="DUF6331"/>
    <property type="match status" value="1"/>
</dbReference>
<gene>
    <name evidence="1" type="ORF">EOW66_16350</name>
</gene>
<dbReference type="Proteomes" id="UP000288071">
    <property type="component" value="Unassembled WGS sequence"/>
</dbReference>
<dbReference type="AlphaFoldDB" id="A0A443LLJ9"/>
<proteinExistence type="predicted"/>
<sequence length="142" mass="15749">MNRIPQLPAAHPQNHLEALAKYCATMCEIECCGLDACDFSPVHIASYCLSRDVRYPSRVAMEIIEQAKTLKKNYGSNGASARGITIDEINERMTGRRVDILAEILVRQAALAKAILDTDQADERDPVFVWQNGRGSNALNED</sequence>
<organism evidence="1 2">
    <name type="scientific">Paenirhodobacter huangdaonensis</name>
    <dbReference type="NCBI Taxonomy" id="2501515"/>
    <lineage>
        <taxon>Bacteria</taxon>
        <taxon>Pseudomonadati</taxon>
        <taxon>Pseudomonadota</taxon>
        <taxon>Alphaproteobacteria</taxon>
        <taxon>Rhodobacterales</taxon>
        <taxon>Rhodobacter group</taxon>
        <taxon>Paenirhodobacter</taxon>
    </lineage>
</organism>
<reference evidence="1 2" key="1">
    <citation type="submission" date="2019-01" db="EMBL/GenBank/DDBJ databases">
        <title>Sinorhodobacter populi sp. nov. isolated from the symptomatic bark tissue of Populus euramericana canker.</title>
        <authorList>
            <person name="Xu G."/>
        </authorList>
    </citation>
    <scope>NUCLEOTIDE SEQUENCE [LARGE SCALE GENOMIC DNA]</scope>
    <source>
        <strain evidence="1 2">CGMCC 1.12963</strain>
    </source>
</reference>
<dbReference type="RefSeq" id="WP_128157351.1">
    <property type="nucleotide sequence ID" value="NZ_JBHSOM010000005.1"/>
</dbReference>
<keyword evidence="2" id="KW-1185">Reference proteome</keyword>
<evidence type="ECO:0000313" key="1">
    <source>
        <dbReference type="EMBL" id="RWR50077.1"/>
    </source>
</evidence>
<reference evidence="2" key="2">
    <citation type="submission" date="2019-01" db="EMBL/GenBank/DDBJ databases">
        <title>Sinorhodobacter populi sp. nov. isolated from the symptomatic bark tissue of Populus euramericana canker.</title>
        <authorList>
            <person name="Li Y."/>
        </authorList>
    </citation>
    <scope>NUCLEOTIDE SEQUENCE [LARGE SCALE GENOMIC DNA]</scope>
    <source>
        <strain evidence="2">CGMCC 1.12963</strain>
    </source>
</reference>
<evidence type="ECO:0000313" key="2">
    <source>
        <dbReference type="Proteomes" id="UP000288071"/>
    </source>
</evidence>